<dbReference type="RefSeq" id="WP_259312464.1">
    <property type="nucleotide sequence ID" value="NZ_CP087164.1"/>
</dbReference>
<protein>
    <submittedName>
        <fullName evidence="9">Multidrug resistance protein Mmr</fullName>
    </submittedName>
</protein>
<dbReference type="Gene3D" id="1.10.3730.20">
    <property type="match status" value="1"/>
</dbReference>
<dbReference type="EMBL" id="CP087164">
    <property type="protein sequence ID" value="UGS38443.1"/>
    <property type="molecule type" value="Genomic_DNA"/>
</dbReference>
<dbReference type="AlphaFoldDB" id="A0A9E7C5K2"/>
<dbReference type="InterPro" id="IPR000390">
    <property type="entry name" value="Small_drug/metabolite_transptr"/>
</dbReference>
<feature type="transmembrane region" description="Helical" evidence="8">
    <location>
        <begin position="57"/>
        <end position="78"/>
    </location>
</feature>
<evidence type="ECO:0000256" key="6">
    <source>
        <dbReference type="ARBA" id="ARBA00023136"/>
    </source>
</evidence>
<dbReference type="InterPro" id="IPR037185">
    <property type="entry name" value="EmrE-like"/>
</dbReference>
<dbReference type="Pfam" id="PF00893">
    <property type="entry name" value="Multi_Drug_Res"/>
    <property type="match status" value="1"/>
</dbReference>
<dbReference type="SUPFAM" id="SSF103481">
    <property type="entry name" value="Multidrug resistance efflux transporter EmrE"/>
    <property type="match status" value="1"/>
</dbReference>
<keyword evidence="6 8" id="KW-0472">Membrane</keyword>
<dbReference type="FunFam" id="1.10.3730.20:FF:000001">
    <property type="entry name" value="Quaternary ammonium compound resistance transporter SugE"/>
    <property type="match status" value="1"/>
</dbReference>
<reference evidence="9" key="1">
    <citation type="journal article" date="2022" name="Int. J. Syst. Evol. Microbiol.">
        <title>Pseudomonas aegrilactucae sp. nov. and Pseudomonas morbosilactucae sp. nov., pathogens causing bacterial rot of lettuce in Japan.</title>
        <authorList>
            <person name="Sawada H."/>
            <person name="Fujikawa T."/>
            <person name="Satou M."/>
        </authorList>
    </citation>
    <scope>NUCLEOTIDE SEQUENCE</scope>
    <source>
        <strain evidence="9">0166_1</strain>
    </source>
</reference>
<organism evidence="9 10">
    <name type="scientific">Capillimicrobium parvum</name>
    <dbReference type="NCBI Taxonomy" id="2884022"/>
    <lineage>
        <taxon>Bacteria</taxon>
        <taxon>Bacillati</taxon>
        <taxon>Actinomycetota</taxon>
        <taxon>Thermoleophilia</taxon>
        <taxon>Solirubrobacterales</taxon>
        <taxon>Capillimicrobiaceae</taxon>
        <taxon>Capillimicrobium</taxon>
    </lineage>
</organism>
<gene>
    <name evidence="9" type="primary">mmr</name>
    <name evidence="9" type="ORF">DSM104329_04871</name>
</gene>
<dbReference type="PANTHER" id="PTHR30561">
    <property type="entry name" value="SMR FAMILY PROTON-DEPENDENT DRUG EFFLUX TRANSPORTER SUGE"/>
    <property type="match status" value="1"/>
</dbReference>
<dbReference type="GO" id="GO:0005886">
    <property type="term" value="C:plasma membrane"/>
    <property type="evidence" value="ECO:0007669"/>
    <property type="project" value="UniProtKB-SubCell"/>
</dbReference>
<dbReference type="InterPro" id="IPR045324">
    <property type="entry name" value="Small_multidrug_res"/>
</dbReference>
<keyword evidence="3" id="KW-1003">Cell membrane</keyword>
<keyword evidence="5 8" id="KW-1133">Transmembrane helix</keyword>
<evidence type="ECO:0000256" key="2">
    <source>
        <dbReference type="ARBA" id="ARBA00022448"/>
    </source>
</evidence>
<dbReference type="KEGG" id="sbae:DSM104329_04871"/>
<name>A0A9E7C5K2_9ACTN</name>
<feature type="transmembrane region" description="Helical" evidence="8">
    <location>
        <begin position="29"/>
        <end position="50"/>
    </location>
</feature>
<comment type="similarity">
    <text evidence="7">Belongs to the drug/metabolite transporter (DMT) superfamily. Small multidrug resistance (SMR) (TC 2.A.7.1) family.</text>
</comment>
<keyword evidence="10" id="KW-1185">Reference proteome</keyword>
<evidence type="ECO:0000313" key="9">
    <source>
        <dbReference type="EMBL" id="UGS38443.1"/>
    </source>
</evidence>
<evidence type="ECO:0000256" key="8">
    <source>
        <dbReference type="SAM" id="Phobius"/>
    </source>
</evidence>
<feature type="transmembrane region" description="Helical" evidence="8">
    <location>
        <begin position="84"/>
        <end position="103"/>
    </location>
</feature>
<dbReference type="Proteomes" id="UP001162834">
    <property type="component" value="Chromosome"/>
</dbReference>
<evidence type="ECO:0000256" key="4">
    <source>
        <dbReference type="ARBA" id="ARBA00022692"/>
    </source>
</evidence>
<accession>A0A9E7C5K2</accession>
<keyword evidence="4 7" id="KW-0812">Transmembrane</keyword>
<dbReference type="PANTHER" id="PTHR30561:SF1">
    <property type="entry name" value="MULTIDRUG TRANSPORTER EMRE"/>
    <property type="match status" value="1"/>
</dbReference>
<evidence type="ECO:0000256" key="1">
    <source>
        <dbReference type="ARBA" id="ARBA00004651"/>
    </source>
</evidence>
<comment type="subcellular location">
    <subcellularLocation>
        <location evidence="1 7">Cell membrane</location>
        <topology evidence="1 7">Multi-pass membrane protein</topology>
    </subcellularLocation>
</comment>
<proteinExistence type="inferred from homology"/>
<keyword evidence="2" id="KW-0813">Transport</keyword>
<evidence type="ECO:0000256" key="3">
    <source>
        <dbReference type="ARBA" id="ARBA00022475"/>
    </source>
</evidence>
<evidence type="ECO:0000256" key="5">
    <source>
        <dbReference type="ARBA" id="ARBA00022989"/>
    </source>
</evidence>
<evidence type="ECO:0000256" key="7">
    <source>
        <dbReference type="RuleBase" id="RU003942"/>
    </source>
</evidence>
<evidence type="ECO:0000313" key="10">
    <source>
        <dbReference type="Proteomes" id="UP001162834"/>
    </source>
</evidence>
<sequence>MPALLLACAILIEIAATTCLKYSDGFTKLWPSVGTVAGYLISFVLLARVLRSIDVSIAYAIWAGAGTALIALVGVVWLGEPVTALKLAGVALVVLGVVALNLGGAH</sequence>
<dbReference type="GO" id="GO:0022857">
    <property type="term" value="F:transmembrane transporter activity"/>
    <property type="evidence" value="ECO:0007669"/>
    <property type="project" value="InterPro"/>
</dbReference>